<dbReference type="InterPro" id="IPR020811">
    <property type="entry name" value="Enolase_N"/>
</dbReference>
<feature type="binding site" evidence="11">
    <location>
        <position position="257"/>
    </location>
    <ligand>
        <name>Mg(2+)</name>
        <dbReference type="ChEBI" id="CHEBI:18420"/>
    </ligand>
</feature>
<dbReference type="InterPro" id="IPR020810">
    <property type="entry name" value="Enolase_C"/>
</dbReference>
<dbReference type="PRINTS" id="PR00148">
    <property type="entry name" value="ENOLASE"/>
</dbReference>
<dbReference type="InterPro" id="IPR036849">
    <property type="entry name" value="Enolase-like_C_sf"/>
</dbReference>
<reference evidence="14 15" key="1">
    <citation type="journal article" date="2015" name="Nature">
        <title>rRNA introns, odd ribosomes, and small enigmatic genomes across a large radiation of phyla.</title>
        <authorList>
            <person name="Brown C.T."/>
            <person name="Hug L.A."/>
            <person name="Thomas B.C."/>
            <person name="Sharon I."/>
            <person name="Castelle C.J."/>
            <person name="Singh A."/>
            <person name="Wilkins M.J."/>
            <person name="Williams K.H."/>
            <person name="Banfield J.F."/>
        </authorList>
    </citation>
    <scope>NUCLEOTIDE SEQUENCE [LARGE SCALE GENOMIC DNA]</scope>
</reference>
<comment type="pathway">
    <text evidence="1">Carbohydrate degradation; glycolysis; pyruvate from D-glyceraldehyde 3-phosphate: step 4/5.</text>
</comment>
<evidence type="ECO:0000256" key="6">
    <source>
        <dbReference type="ARBA" id="ARBA00022842"/>
    </source>
</evidence>
<feature type="active site" description="Proton acceptor" evidence="9">
    <location>
        <position position="312"/>
    </location>
</feature>
<feature type="binding site" evidence="10">
    <location>
        <position position="287"/>
    </location>
    <ligand>
        <name>substrate</name>
    </ligand>
</feature>
<feature type="binding site" evidence="11">
    <location>
        <position position="231"/>
    </location>
    <ligand>
        <name>Mg(2+)</name>
        <dbReference type="ChEBI" id="CHEBI:18420"/>
    </ligand>
</feature>
<keyword evidence="6 11" id="KW-0460">Magnesium</keyword>
<feature type="domain" description="Enolase N-terminal" evidence="13">
    <location>
        <begin position="4"/>
        <end position="123"/>
    </location>
</feature>
<dbReference type="AlphaFoldDB" id="A0A0G4B4A6"/>
<dbReference type="InterPro" id="IPR000941">
    <property type="entry name" value="Enolase"/>
</dbReference>
<comment type="cofactor">
    <cofactor evidence="11">
        <name>Mg(2+)</name>
        <dbReference type="ChEBI" id="CHEBI:18420"/>
    </cofactor>
    <text evidence="11">Mg(2+) is required for catalysis and for stabilizing the dimer.</text>
</comment>
<feature type="binding site" evidence="10">
    <location>
        <begin position="339"/>
        <end position="342"/>
    </location>
    <ligand>
        <name>substrate</name>
    </ligand>
</feature>
<keyword evidence="5" id="KW-0964">Secreted</keyword>
<feature type="domain" description="Enolase C-terminal TIM barrel" evidence="12">
    <location>
        <begin position="136"/>
        <end position="386"/>
    </location>
</feature>
<dbReference type="PIRSF" id="PIRSF001400">
    <property type="entry name" value="Enolase"/>
    <property type="match status" value="1"/>
</dbReference>
<dbReference type="KEGG" id="bbgw:UT28_C0001G0990"/>
<dbReference type="PANTHER" id="PTHR11902:SF1">
    <property type="entry name" value="ENOLASE"/>
    <property type="match status" value="1"/>
</dbReference>
<evidence type="ECO:0000313" key="15">
    <source>
        <dbReference type="Proteomes" id="UP000035648"/>
    </source>
</evidence>
<dbReference type="SUPFAM" id="SSF51604">
    <property type="entry name" value="Enolase C-terminal domain-like"/>
    <property type="match status" value="1"/>
</dbReference>
<dbReference type="PATRIC" id="fig|1618337.4.peg.980"/>
<dbReference type="GO" id="GO:0004634">
    <property type="term" value="F:phosphopyruvate hydratase activity"/>
    <property type="evidence" value="ECO:0007669"/>
    <property type="project" value="UniProtKB-EC"/>
</dbReference>
<dbReference type="Gene3D" id="3.30.390.10">
    <property type="entry name" value="Enolase-like, N-terminal domain"/>
    <property type="match status" value="1"/>
</dbReference>
<feature type="binding site" evidence="10">
    <location>
        <position position="257"/>
    </location>
    <ligand>
        <name>substrate</name>
    </ligand>
</feature>
<evidence type="ECO:0000313" key="14">
    <source>
        <dbReference type="EMBL" id="AKM82766.1"/>
    </source>
</evidence>
<evidence type="ECO:0000256" key="2">
    <source>
        <dbReference type="ARBA" id="ARBA00009604"/>
    </source>
</evidence>
<evidence type="ECO:0000259" key="12">
    <source>
        <dbReference type="SMART" id="SM01192"/>
    </source>
</evidence>
<sequence>MSKITDVNAREILDSRGEPTLEVEISTDDGLMATDSVPSGISTGSFESIPVKPEIAVNTINQTIKPKIIGLDPLDQFGIDQLMLDMDGTGDKSSLGANTILGVSLALSRVAALTEKMPLYWYINKLYSRICGEEIEPSLPTPMMVMIEGGKHAKNKLCLQEILVIGKLEHGKKIWHTLRELITSQGLEPDLGLEGGFSPKLNYDEDAIDLLQSAIEISKLSVSKDIMIGLDIAANYCNISNEDILHMLDNFPIYSIEDPAPEDKIDHWAELKLELDRKGKDYLLVGDDLFVTSKERLEAGIENFAANAMIVKVNQTGTLTETLKVISLAKKADFVHILSHRSGETMDSYISDLAVGTAAKYLKAGAPFASEREIKYKRLEEIASELT</sequence>
<dbReference type="SUPFAM" id="SSF54826">
    <property type="entry name" value="Enolase N-terminal domain-like"/>
    <property type="match status" value="1"/>
</dbReference>
<evidence type="ECO:0000256" key="8">
    <source>
        <dbReference type="ARBA" id="ARBA00023239"/>
    </source>
</evidence>
<evidence type="ECO:0000256" key="1">
    <source>
        <dbReference type="ARBA" id="ARBA00005031"/>
    </source>
</evidence>
<dbReference type="SMART" id="SM01193">
    <property type="entry name" value="Enolase_N"/>
    <property type="match status" value="1"/>
</dbReference>
<evidence type="ECO:0000256" key="7">
    <source>
        <dbReference type="ARBA" id="ARBA00023152"/>
    </source>
</evidence>
<gene>
    <name evidence="14" type="ORF">UT28_C0001G0990</name>
</gene>
<comment type="similarity">
    <text evidence="2">Belongs to the enolase family.</text>
</comment>
<feature type="binding site" evidence="10">
    <location>
        <position position="152"/>
    </location>
    <ligand>
        <name>substrate</name>
    </ligand>
</feature>
<dbReference type="GO" id="GO:0000015">
    <property type="term" value="C:phosphopyruvate hydratase complex"/>
    <property type="evidence" value="ECO:0007669"/>
    <property type="project" value="InterPro"/>
</dbReference>
<evidence type="ECO:0000256" key="3">
    <source>
        <dbReference type="ARBA" id="ARBA00012058"/>
    </source>
</evidence>
<evidence type="ECO:0000256" key="4">
    <source>
        <dbReference type="ARBA" id="ARBA00017068"/>
    </source>
</evidence>
<dbReference type="STRING" id="1618337.UT28_C0001G0990"/>
<dbReference type="GO" id="GO:0006096">
    <property type="term" value="P:glycolytic process"/>
    <property type="evidence" value="ECO:0007669"/>
    <property type="project" value="UniProtKB-UniPathway"/>
</dbReference>
<feature type="binding site" evidence="10">
    <location>
        <position position="363"/>
    </location>
    <ligand>
        <name>substrate</name>
    </ligand>
</feature>
<proteinExistence type="inferred from homology"/>
<feature type="binding site" evidence="11">
    <location>
        <position position="287"/>
    </location>
    <ligand>
        <name>Mg(2+)</name>
        <dbReference type="ChEBI" id="CHEBI:18420"/>
    </ligand>
</feature>
<dbReference type="PANTHER" id="PTHR11902">
    <property type="entry name" value="ENOLASE"/>
    <property type="match status" value="1"/>
</dbReference>
<evidence type="ECO:0000256" key="10">
    <source>
        <dbReference type="PIRSR" id="PIRSR001400-2"/>
    </source>
</evidence>
<feature type="binding site" evidence="10">
    <location>
        <position position="161"/>
    </location>
    <ligand>
        <name>substrate</name>
    </ligand>
</feature>
<dbReference type="SMART" id="SM01192">
    <property type="entry name" value="Enolase_C"/>
    <property type="match status" value="1"/>
</dbReference>
<keyword evidence="8 14" id="KW-0456">Lyase</keyword>
<evidence type="ECO:0000256" key="11">
    <source>
        <dbReference type="PIRSR" id="PIRSR001400-3"/>
    </source>
</evidence>
<keyword evidence="7" id="KW-0324">Glycolysis</keyword>
<dbReference type="Pfam" id="PF03952">
    <property type="entry name" value="Enolase_N"/>
    <property type="match status" value="1"/>
</dbReference>
<dbReference type="Gene3D" id="3.20.20.120">
    <property type="entry name" value="Enolase-like C-terminal domain"/>
    <property type="match status" value="2"/>
</dbReference>
<dbReference type="EC" id="4.2.1.11" evidence="3"/>
<dbReference type="InterPro" id="IPR029017">
    <property type="entry name" value="Enolase-like_N"/>
</dbReference>
<keyword evidence="11" id="KW-0479">Metal-binding</keyword>
<organism evidence="14 15">
    <name type="scientific">Berkelbacteria bacterium GW2011_GWE1_39_12</name>
    <dbReference type="NCBI Taxonomy" id="1618337"/>
    <lineage>
        <taxon>Bacteria</taxon>
        <taxon>Candidatus Berkelbacteria</taxon>
    </lineage>
</organism>
<protein>
    <recommendedName>
        <fullName evidence="4">Enolase</fullName>
        <ecNumber evidence="3">4.2.1.11</ecNumber>
    </recommendedName>
</protein>
<feature type="active site" description="Proton donor" evidence="9">
    <location>
        <position position="194"/>
    </location>
</feature>
<dbReference type="GO" id="GO:0000287">
    <property type="term" value="F:magnesium ion binding"/>
    <property type="evidence" value="ECO:0007669"/>
    <property type="project" value="InterPro"/>
</dbReference>
<evidence type="ECO:0000259" key="13">
    <source>
        <dbReference type="SMART" id="SM01193"/>
    </source>
</evidence>
<evidence type="ECO:0000256" key="9">
    <source>
        <dbReference type="PIRSR" id="PIRSR001400-1"/>
    </source>
</evidence>
<dbReference type="Proteomes" id="UP000035648">
    <property type="component" value="Chromosome"/>
</dbReference>
<dbReference type="EMBL" id="CP011213">
    <property type="protein sequence ID" value="AKM82766.1"/>
    <property type="molecule type" value="Genomic_DNA"/>
</dbReference>
<dbReference type="SFLD" id="SFLDS00001">
    <property type="entry name" value="Enolase"/>
    <property type="match status" value="1"/>
</dbReference>
<evidence type="ECO:0000256" key="5">
    <source>
        <dbReference type="ARBA" id="ARBA00022525"/>
    </source>
</evidence>
<accession>A0A0G4B4A6</accession>
<dbReference type="Pfam" id="PF00113">
    <property type="entry name" value="Enolase_C"/>
    <property type="match status" value="2"/>
</dbReference>
<name>A0A0G4B4A6_9BACT</name>
<dbReference type="UniPathway" id="UPA00109">
    <property type="reaction ID" value="UER00187"/>
</dbReference>